<feature type="transmembrane region" description="Helical" evidence="1">
    <location>
        <begin position="271"/>
        <end position="298"/>
    </location>
</feature>
<evidence type="ECO:0000313" key="2">
    <source>
        <dbReference type="EMBL" id="AQT41683.1"/>
    </source>
</evidence>
<dbReference type="AlphaFoldDB" id="A0A1U9M8N8"/>
<organism evidence="2 3">
    <name type="scientific">Bartonella apihabitans</name>
    <dbReference type="NCBI Taxonomy" id="2750929"/>
    <lineage>
        <taxon>Bacteria</taxon>
        <taxon>Pseudomonadati</taxon>
        <taxon>Pseudomonadota</taxon>
        <taxon>Alphaproteobacteria</taxon>
        <taxon>Hyphomicrobiales</taxon>
        <taxon>Bartonellaceae</taxon>
        <taxon>Bartonella</taxon>
    </lineage>
</organism>
<keyword evidence="3" id="KW-1185">Reference proteome</keyword>
<proteinExistence type="predicted"/>
<evidence type="ECO:0000313" key="3">
    <source>
        <dbReference type="Proteomes" id="UP000189660"/>
    </source>
</evidence>
<feature type="transmembrane region" description="Helical" evidence="1">
    <location>
        <begin position="416"/>
        <end position="439"/>
    </location>
</feature>
<dbReference type="RefSeq" id="WP_078038869.1">
    <property type="nucleotide sequence ID" value="NZ_CP015820.1"/>
</dbReference>
<feature type="transmembrane region" description="Helical" evidence="1">
    <location>
        <begin position="319"/>
        <end position="337"/>
    </location>
</feature>
<keyword evidence="1" id="KW-0472">Membrane</keyword>
<keyword evidence="1" id="KW-0812">Transmembrane</keyword>
<feature type="transmembrane region" description="Helical" evidence="1">
    <location>
        <begin position="173"/>
        <end position="194"/>
    </location>
</feature>
<feature type="transmembrane region" description="Helical" evidence="1">
    <location>
        <begin position="357"/>
        <end position="382"/>
    </location>
</feature>
<feature type="transmembrane region" description="Helical" evidence="1">
    <location>
        <begin position="20"/>
        <end position="44"/>
    </location>
</feature>
<sequence length="456" mass="51287">MLREKTDKKFRPVGFLQARFLQAILVVLAALVILPTAWSFFFLLLGGWFKTFGFSLTIAFFRPYQIYLPSFITACLIAFILGLRSASWGSISLKFSLITSVLMALFFDGTIRIMKLSFPQLLSSVGISNESFPYWMAAWFFAGGLFWIILNMSGLTRRYKEEERARLVDAMKLTVIYAIYGPVLYIIVTLWVMVGDDLSYLGARGMISGKINTAGLMLVSLTIFCGVRKLRLYGTLTWRWLFAVTIAISLSFWIVDSIFVSKSDWQQTGLYILAVYLLTAISLTVIGGGLLCLSGVPFNGKSLKTTIRPNPRYHLGSRVYFALFVFFIFFISAPPLWQSGTILWRALLFSFPPASFFTANLSFAYLDAGIVFAGCVAIIAFIKREIDFNSIFLSALICAFCSLFLPVSYLGVNFGIFFDFIGWSMLLLAPCSAFGYYILSLCKQVVRSSNFPRKLP</sequence>
<reference evidence="2 3" key="1">
    <citation type="submission" date="2016-11" db="EMBL/GenBank/DDBJ databases">
        <title>Comparative genomics of Bartonella apis.</title>
        <authorList>
            <person name="Engel P."/>
        </authorList>
    </citation>
    <scope>NUCLEOTIDE SEQUENCE [LARGE SCALE GENOMIC DNA]</scope>
    <source>
        <strain evidence="2 3">BBC0178</strain>
    </source>
</reference>
<protein>
    <submittedName>
        <fullName evidence="2">Uncharacterized protein</fullName>
    </submittedName>
</protein>
<feature type="transmembrane region" description="Helical" evidence="1">
    <location>
        <begin position="134"/>
        <end position="152"/>
    </location>
</feature>
<evidence type="ECO:0000256" key="1">
    <source>
        <dbReference type="SAM" id="Phobius"/>
    </source>
</evidence>
<feature type="transmembrane region" description="Helical" evidence="1">
    <location>
        <begin position="391"/>
        <end position="410"/>
    </location>
</feature>
<accession>A0A1U9M8N8</accession>
<dbReference type="Proteomes" id="UP000189660">
    <property type="component" value="Chromosome"/>
</dbReference>
<name>A0A1U9M8N8_9HYPH</name>
<dbReference type="OrthoDB" id="7926513at2"/>
<dbReference type="EMBL" id="CP015820">
    <property type="protein sequence ID" value="AQT41683.1"/>
    <property type="molecule type" value="Genomic_DNA"/>
</dbReference>
<dbReference type="KEGG" id="bapa:BBC0178_001750"/>
<feature type="transmembrane region" description="Helical" evidence="1">
    <location>
        <begin position="239"/>
        <end position="259"/>
    </location>
</feature>
<feature type="transmembrane region" description="Helical" evidence="1">
    <location>
        <begin position="64"/>
        <end position="83"/>
    </location>
</feature>
<gene>
    <name evidence="2" type="ORF">BBC0178_001750</name>
</gene>
<feature type="transmembrane region" description="Helical" evidence="1">
    <location>
        <begin position="206"/>
        <end position="227"/>
    </location>
</feature>
<keyword evidence="1" id="KW-1133">Transmembrane helix</keyword>
<feature type="transmembrane region" description="Helical" evidence="1">
    <location>
        <begin position="95"/>
        <end position="114"/>
    </location>
</feature>